<proteinExistence type="predicted"/>
<comment type="caution">
    <text evidence="2">The sequence shown here is derived from an EMBL/GenBank/DDBJ whole genome shotgun (WGS) entry which is preliminary data.</text>
</comment>
<evidence type="ECO:0000313" key="2">
    <source>
        <dbReference type="EMBL" id="MBW0556314.1"/>
    </source>
</evidence>
<sequence length="398" mass="45421">MLSNRLFKVIIDDAESKQKTLNNGLPQGSVLAPLLFNLYTYDIPPTDSGKYIYADDIALVAQAKTFDLCETTLNKDLESLNHYFKRWRLKPNPMKTEVTLFHLCNKMANHQIDVIFDGQVIKNSRFPKYLGVTLDRTLTYKEHLTKTAAKLKTRNNIIQKLANSEWGADSNTLRISTVALTRSVADYCSPVWLQSAHTNKVDTQLNSAMRIITGAVKSTPIDWLPVLSNLCPPHLHRYNSLIREWNKCFSNTMLPIQNDINTGPNIRLKSRKPTWRLAQKLISGKFNINTEWNNEWKSNNPDKLNLINNPTEGVPGSDLPRRDWVALNRLRTGHGRTGHMLHKWGLRDSPGCNCGHRKQTATHITDECTIRRFQGGMKELHKATTDAVQWLNSLDIKI</sequence>
<dbReference type="PANTHER" id="PTHR36688:SF1">
    <property type="entry name" value="ENDONUCLEASE_EXONUCLEASE_PHOSPHATASE DOMAIN-CONTAINING PROTEIN"/>
    <property type="match status" value="1"/>
</dbReference>
<dbReference type="PROSITE" id="PS50878">
    <property type="entry name" value="RT_POL"/>
    <property type="match status" value="1"/>
</dbReference>
<dbReference type="Proteomes" id="UP000765509">
    <property type="component" value="Unassembled WGS sequence"/>
</dbReference>
<evidence type="ECO:0000313" key="3">
    <source>
        <dbReference type="Proteomes" id="UP000765509"/>
    </source>
</evidence>
<dbReference type="Pfam" id="PF00078">
    <property type="entry name" value="RVT_1"/>
    <property type="match status" value="1"/>
</dbReference>
<keyword evidence="3" id="KW-1185">Reference proteome</keyword>
<name>A0A9Q3J6H8_9BASI</name>
<dbReference type="EMBL" id="AVOT02063701">
    <property type="protein sequence ID" value="MBW0556314.1"/>
    <property type="molecule type" value="Genomic_DNA"/>
</dbReference>
<protein>
    <recommendedName>
        <fullName evidence="1">Reverse transcriptase domain-containing protein</fullName>
    </recommendedName>
</protein>
<dbReference type="InterPro" id="IPR043502">
    <property type="entry name" value="DNA/RNA_pol_sf"/>
</dbReference>
<dbReference type="InterPro" id="IPR000477">
    <property type="entry name" value="RT_dom"/>
</dbReference>
<reference evidence="2" key="1">
    <citation type="submission" date="2021-03" db="EMBL/GenBank/DDBJ databases">
        <title>Draft genome sequence of rust myrtle Austropuccinia psidii MF-1, a brazilian biotype.</title>
        <authorList>
            <person name="Quecine M.C."/>
            <person name="Pachon D.M.R."/>
            <person name="Bonatelli M.L."/>
            <person name="Correr F.H."/>
            <person name="Franceschini L.M."/>
            <person name="Leite T.F."/>
            <person name="Margarido G.R.A."/>
            <person name="Almeida C.A."/>
            <person name="Ferrarezi J.A."/>
            <person name="Labate C.A."/>
        </authorList>
    </citation>
    <scope>NUCLEOTIDE SEQUENCE</scope>
    <source>
        <strain evidence="2">MF-1</strain>
    </source>
</reference>
<evidence type="ECO:0000259" key="1">
    <source>
        <dbReference type="PROSITE" id="PS50878"/>
    </source>
</evidence>
<dbReference type="InterPro" id="IPR052560">
    <property type="entry name" value="RdDP_mobile_element"/>
</dbReference>
<dbReference type="PANTHER" id="PTHR36688">
    <property type="entry name" value="ENDO/EXONUCLEASE/PHOSPHATASE DOMAIN-CONTAINING PROTEIN"/>
    <property type="match status" value="1"/>
</dbReference>
<dbReference type="SUPFAM" id="SSF56672">
    <property type="entry name" value="DNA/RNA polymerases"/>
    <property type="match status" value="1"/>
</dbReference>
<gene>
    <name evidence="2" type="ORF">O181_096029</name>
</gene>
<dbReference type="OrthoDB" id="412006at2759"/>
<feature type="domain" description="Reverse transcriptase" evidence="1">
    <location>
        <begin position="1"/>
        <end position="134"/>
    </location>
</feature>
<organism evidence="2 3">
    <name type="scientific">Austropuccinia psidii MF-1</name>
    <dbReference type="NCBI Taxonomy" id="1389203"/>
    <lineage>
        <taxon>Eukaryota</taxon>
        <taxon>Fungi</taxon>
        <taxon>Dikarya</taxon>
        <taxon>Basidiomycota</taxon>
        <taxon>Pucciniomycotina</taxon>
        <taxon>Pucciniomycetes</taxon>
        <taxon>Pucciniales</taxon>
        <taxon>Sphaerophragmiaceae</taxon>
        <taxon>Austropuccinia</taxon>
    </lineage>
</organism>
<accession>A0A9Q3J6H8</accession>
<dbReference type="AlphaFoldDB" id="A0A9Q3J6H8"/>